<accession>A0A0M3HET2</accession>
<organism evidence="1 2">
    <name type="scientific">Ascaris lumbricoides</name>
    <name type="common">Giant roundworm</name>
    <dbReference type="NCBI Taxonomy" id="6252"/>
    <lineage>
        <taxon>Eukaryota</taxon>
        <taxon>Metazoa</taxon>
        <taxon>Ecdysozoa</taxon>
        <taxon>Nematoda</taxon>
        <taxon>Chromadorea</taxon>
        <taxon>Rhabditida</taxon>
        <taxon>Spirurina</taxon>
        <taxon>Ascaridomorpha</taxon>
        <taxon>Ascaridoidea</taxon>
        <taxon>Ascarididae</taxon>
        <taxon>Ascaris</taxon>
    </lineage>
</organism>
<sequence length="181" mass="20441">MCAWVGRGNKGTVEEEGNGWRRMSYLWCWAFLPIFSSRLASAVSQRVCDYIVLCDFTRISFVLRCSTPCIYAAFGFICCYGRIWHSDMSQHMAELGLGERCFEQVFMPNSGATVTAEGDAFGDSVSQTMTMSLVNVDETLLMGHLELLNDCLDLEGWPESNFHKREKYVFDSGDLETAIPH</sequence>
<evidence type="ECO:0000313" key="1">
    <source>
        <dbReference type="Proteomes" id="UP000036681"/>
    </source>
</evidence>
<proteinExistence type="predicted"/>
<protein>
    <submittedName>
        <fullName evidence="2">Retrotransposon protein</fullName>
    </submittedName>
</protein>
<dbReference type="Proteomes" id="UP000036681">
    <property type="component" value="Unplaced"/>
</dbReference>
<name>A0A0M3HET2_ASCLU</name>
<dbReference type="WBParaSite" id="ALUE_0000001101-mRNA-1">
    <property type="protein sequence ID" value="ALUE_0000001101-mRNA-1"/>
    <property type="gene ID" value="ALUE_0000001101"/>
</dbReference>
<dbReference type="AlphaFoldDB" id="A0A0M3HET2"/>
<evidence type="ECO:0000313" key="2">
    <source>
        <dbReference type="WBParaSite" id="ALUE_0000001101-mRNA-1"/>
    </source>
</evidence>
<keyword evidence="1" id="KW-1185">Reference proteome</keyword>
<reference evidence="2" key="1">
    <citation type="submission" date="2017-02" db="UniProtKB">
        <authorList>
            <consortium name="WormBaseParasite"/>
        </authorList>
    </citation>
    <scope>IDENTIFICATION</scope>
</reference>